<organism evidence="2 3">
    <name type="scientific">Linnemannia gamsii</name>
    <dbReference type="NCBI Taxonomy" id="64522"/>
    <lineage>
        <taxon>Eukaryota</taxon>
        <taxon>Fungi</taxon>
        <taxon>Fungi incertae sedis</taxon>
        <taxon>Mucoromycota</taxon>
        <taxon>Mortierellomycotina</taxon>
        <taxon>Mortierellomycetes</taxon>
        <taxon>Mortierellales</taxon>
        <taxon>Mortierellaceae</taxon>
        <taxon>Linnemannia</taxon>
    </lineage>
</organism>
<proteinExistence type="predicted"/>
<feature type="region of interest" description="Disordered" evidence="1">
    <location>
        <begin position="1"/>
        <end position="39"/>
    </location>
</feature>
<evidence type="ECO:0000313" key="3">
    <source>
        <dbReference type="Proteomes" id="UP001194696"/>
    </source>
</evidence>
<feature type="compositionally biased region" description="Polar residues" evidence="1">
    <location>
        <begin position="10"/>
        <end position="24"/>
    </location>
</feature>
<dbReference type="Proteomes" id="UP001194696">
    <property type="component" value="Unassembled WGS sequence"/>
</dbReference>
<protein>
    <submittedName>
        <fullName evidence="2">Uncharacterized protein</fullName>
    </submittedName>
</protein>
<evidence type="ECO:0000313" key="2">
    <source>
        <dbReference type="EMBL" id="KAG0277989.1"/>
    </source>
</evidence>
<sequence>MGAFCRRMHGTNSRTQGDTDGETSTSDEREIQGKQDISIKLQKDREQALQRLNWQRGATIPNPEKIRKLEEE</sequence>
<gene>
    <name evidence="2" type="ORF">BGZ96_002585</name>
</gene>
<keyword evidence="3" id="KW-1185">Reference proteome</keyword>
<evidence type="ECO:0000256" key="1">
    <source>
        <dbReference type="SAM" id="MobiDB-lite"/>
    </source>
</evidence>
<name>A0ABQ7JKP6_9FUNG</name>
<dbReference type="EMBL" id="JAAAIM010001496">
    <property type="protein sequence ID" value="KAG0277989.1"/>
    <property type="molecule type" value="Genomic_DNA"/>
</dbReference>
<accession>A0ABQ7JKP6</accession>
<comment type="caution">
    <text evidence="2">The sequence shown here is derived from an EMBL/GenBank/DDBJ whole genome shotgun (WGS) entry which is preliminary data.</text>
</comment>
<reference evidence="2 3" key="1">
    <citation type="journal article" date="2020" name="Fungal Divers.">
        <title>Resolving the Mortierellaceae phylogeny through synthesis of multi-gene phylogenetics and phylogenomics.</title>
        <authorList>
            <person name="Vandepol N."/>
            <person name="Liber J."/>
            <person name="Desiro A."/>
            <person name="Na H."/>
            <person name="Kennedy M."/>
            <person name="Barry K."/>
            <person name="Grigoriev I.V."/>
            <person name="Miller A.N."/>
            <person name="O'Donnell K."/>
            <person name="Stajich J.E."/>
            <person name="Bonito G."/>
        </authorList>
    </citation>
    <scope>NUCLEOTIDE SEQUENCE [LARGE SCALE GENOMIC DNA]</scope>
    <source>
        <strain evidence="2 3">AD045</strain>
    </source>
</reference>